<evidence type="ECO:0000313" key="3">
    <source>
        <dbReference type="Proteomes" id="UP001153069"/>
    </source>
</evidence>
<feature type="region of interest" description="Disordered" evidence="1">
    <location>
        <begin position="243"/>
        <end position="271"/>
    </location>
</feature>
<dbReference type="EMBL" id="CAICTM010002141">
    <property type="protein sequence ID" value="CAB9528072.1"/>
    <property type="molecule type" value="Genomic_DNA"/>
</dbReference>
<gene>
    <name evidence="2" type="ORF">SEMRO_2143_G316230.1</name>
</gene>
<proteinExistence type="predicted"/>
<keyword evidence="3" id="KW-1185">Reference proteome</keyword>
<accession>A0A9N8HWC1</accession>
<organism evidence="2 3">
    <name type="scientific">Seminavis robusta</name>
    <dbReference type="NCBI Taxonomy" id="568900"/>
    <lineage>
        <taxon>Eukaryota</taxon>
        <taxon>Sar</taxon>
        <taxon>Stramenopiles</taxon>
        <taxon>Ochrophyta</taxon>
        <taxon>Bacillariophyta</taxon>
        <taxon>Bacillariophyceae</taxon>
        <taxon>Bacillariophycidae</taxon>
        <taxon>Naviculales</taxon>
        <taxon>Naviculaceae</taxon>
        <taxon>Seminavis</taxon>
    </lineage>
</organism>
<feature type="compositionally biased region" description="Acidic residues" evidence="1">
    <location>
        <begin position="243"/>
        <end position="253"/>
    </location>
</feature>
<name>A0A9N8HWC1_9STRA</name>
<dbReference type="AlphaFoldDB" id="A0A9N8HWC1"/>
<comment type="caution">
    <text evidence="2">The sequence shown here is derived from an EMBL/GenBank/DDBJ whole genome shotgun (WGS) entry which is preliminary data.</text>
</comment>
<reference evidence="2" key="1">
    <citation type="submission" date="2020-06" db="EMBL/GenBank/DDBJ databases">
        <authorList>
            <consortium name="Plant Systems Biology data submission"/>
        </authorList>
    </citation>
    <scope>NUCLEOTIDE SEQUENCE</scope>
    <source>
        <strain evidence="2">D6</strain>
    </source>
</reference>
<evidence type="ECO:0000313" key="2">
    <source>
        <dbReference type="EMBL" id="CAB9528072.1"/>
    </source>
</evidence>
<sequence length="271" mass="30387">MAGESREREEDGAEETRLVRPRSSVSTLPRCVIGLAYRNRKHRFFVPATSNNFAGIPFSFVMVDSGCNSFLLPFPQREKDDGTFEIDMGALEPFLGHQFRWSISGSSGTGAVGSKTLRIENRNNSVSVGSMQLACSSPVPLDYLRFHLGSEAANALKNHAKVLPDHRQALQDFLTALNGQVSKERKHVLLGQYYLDQVCCIQRGSVMFMVDRDIRDPINIAQVANQCDEFAYPLVGNFDGFDDLEDEDHDGDDNENRRLSWDPTDYIDEAD</sequence>
<feature type="region of interest" description="Disordered" evidence="1">
    <location>
        <begin position="1"/>
        <end position="21"/>
    </location>
</feature>
<protein>
    <submittedName>
        <fullName evidence="2">Uncharacterized protein</fullName>
    </submittedName>
</protein>
<dbReference type="Proteomes" id="UP001153069">
    <property type="component" value="Unassembled WGS sequence"/>
</dbReference>
<evidence type="ECO:0000256" key="1">
    <source>
        <dbReference type="SAM" id="MobiDB-lite"/>
    </source>
</evidence>
<feature type="compositionally biased region" description="Basic and acidic residues" evidence="1">
    <location>
        <begin position="1"/>
        <end position="18"/>
    </location>
</feature>